<feature type="transmembrane region" description="Helical" evidence="9">
    <location>
        <begin position="32"/>
        <end position="55"/>
    </location>
</feature>
<evidence type="ECO:0000256" key="9">
    <source>
        <dbReference type="SAM" id="Phobius"/>
    </source>
</evidence>
<feature type="domain" description="Major facilitator superfamily (MFS) profile" evidence="10">
    <location>
        <begin position="33"/>
        <end position="169"/>
    </location>
</feature>
<dbReference type="Gene3D" id="1.20.1250.20">
    <property type="entry name" value="MFS general substrate transporter like domains"/>
    <property type="match status" value="1"/>
</dbReference>
<comment type="similarity">
    <text evidence="2">Belongs to the major facilitator superfamily. Vesicular transporter family.</text>
</comment>
<keyword evidence="3" id="KW-0813">Transport</keyword>
<accession>A0AAD5QXW6</accession>
<sequence>MGFNVPLLNRDSDAVRAATKQWIDQPQNQKKLVLVIVAVALLLDNMLYMVIVPIIPKYLRDIHAYDVTFYGYHNETERLPNGTVIVRAVGAKIDYKDEDIELGWLFASKALLQIFVNPFSGYIIDRIGYEIPMVIGLVTMFSSTAIFALGRSYSVMFFARSLQVRNLLI</sequence>
<keyword evidence="4 9" id="KW-0812">Transmembrane</keyword>
<organism evidence="11 12">
    <name type="scientific">Parelaphostrongylus tenuis</name>
    <name type="common">Meningeal worm</name>
    <dbReference type="NCBI Taxonomy" id="148309"/>
    <lineage>
        <taxon>Eukaryota</taxon>
        <taxon>Metazoa</taxon>
        <taxon>Ecdysozoa</taxon>
        <taxon>Nematoda</taxon>
        <taxon>Chromadorea</taxon>
        <taxon>Rhabditida</taxon>
        <taxon>Rhabditina</taxon>
        <taxon>Rhabditomorpha</taxon>
        <taxon>Strongyloidea</taxon>
        <taxon>Metastrongylidae</taxon>
        <taxon>Parelaphostrongylus</taxon>
    </lineage>
</organism>
<feature type="transmembrane region" description="Helical" evidence="9">
    <location>
        <begin position="102"/>
        <end position="124"/>
    </location>
</feature>
<comment type="subcellular location">
    <subcellularLocation>
        <location evidence="1">Membrane</location>
        <topology evidence="1">Multi-pass membrane protein</topology>
    </subcellularLocation>
</comment>
<evidence type="ECO:0000256" key="1">
    <source>
        <dbReference type="ARBA" id="ARBA00004141"/>
    </source>
</evidence>
<evidence type="ECO:0000256" key="8">
    <source>
        <dbReference type="ARBA" id="ARBA00023180"/>
    </source>
</evidence>
<comment type="caution">
    <text evidence="11">The sequence shown here is derived from an EMBL/GenBank/DDBJ whole genome shotgun (WGS) entry which is preliminary data.</text>
</comment>
<dbReference type="Proteomes" id="UP001196413">
    <property type="component" value="Unassembled WGS sequence"/>
</dbReference>
<dbReference type="GO" id="GO:0007268">
    <property type="term" value="P:chemical synaptic transmission"/>
    <property type="evidence" value="ECO:0007669"/>
    <property type="project" value="TreeGrafter"/>
</dbReference>
<evidence type="ECO:0000313" key="12">
    <source>
        <dbReference type="Proteomes" id="UP001196413"/>
    </source>
</evidence>
<dbReference type="GO" id="GO:0030121">
    <property type="term" value="C:AP-1 adaptor complex"/>
    <property type="evidence" value="ECO:0007669"/>
    <property type="project" value="TreeGrafter"/>
</dbReference>
<keyword evidence="7 9" id="KW-0472">Membrane</keyword>
<proteinExistence type="inferred from homology"/>
<evidence type="ECO:0000256" key="4">
    <source>
        <dbReference type="ARBA" id="ARBA00022692"/>
    </source>
</evidence>
<dbReference type="InterPro" id="IPR020846">
    <property type="entry name" value="MFS_dom"/>
</dbReference>
<dbReference type="PANTHER" id="PTHR23506:SF13">
    <property type="entry name" value="VESICULAR ACETYLCHOLINE TRANSPORTER"/>
    <property type="match status" value="1"/>
</dbReference>
<evidence type="ECO:0000256" key="3">
    <source>
        <dbReference type="ARBA" id="ARBA00022448"/>
    </source>
</evidence>
<dbReference type="PROSITE" id="PS50850">
    <property type="entry name" value="MFS"/>
    <property type="match status" value="1"/>
</dbReference>
<dbReference type="InterPro" id="IPR050930">
    <property type="entry name" value="MFS_Vesicular_Transporter"/>
</dbReference>
<dbReference type="EMBL" id="JAHQIW010005373">
    <property type="protein sequence ID" value="KAJ1365846.1"/>
    <property type="molecule type" value="Genomic_DNA"/>
</dbReference>
<dbReference type="InterPro" id="IPR036259">
    <property type="entry name" value="MFS_trans_sf"/>
</dbReference>
<dbReference type="GO" id="GO:0043195">
    <property type="term" value="C:terminal bouton"/>
    <property type="evidence" value="ECO:0007669"/>
    <property type="project" value="TreeGrafter"/>
</dbReference>
<gene>
    <name evidence="11" type="primary">UNC17_2</name>
    <name evidence="11" type="ORF">KIN20_026290</name>
</gene>
<evidence type="ECO:0000256" key="2">
    <source>
        <dbReference type="ARBA" id="ARBA00006829"/>
    </source>
</evidence>
<keyword evidence="5" id="KW-0532">Neurotransmitter transport</keyword>
<evidence type="ECO:0000259" key="10">
    <source>
        <dbReference type="PROSITE" id="PS50850"/>
    </source>
</evidence>
<dbReference type="InterPro" id="IPR011701">
    <property type="entry name" value="MFS"/>
</dbReference>
<name>A0AAD5QXW6_PARTN</name>
<keyword evidence="8" id="KW-0325">Glycoprotein</keyword>
<feature type="transmembrane region" description="Helical" evidence="9">
    <location>
        <begin position="130"/>
        <end position="150"/>
    </location>
</feature>
<dbReference type="SUPFAM" id="SSF103473">
    <property type="entry name" value="MFS general substrate transporter"/>
    <property type="match status" value="1"/>
</dbReference>
<reference evidence="11" key="1">
    <citation type="submission" date="2021-06" db="EMBL/GenBank/DDBJ databases">
        <title>Parelaphostrongylus tenuis whole genome reference sequence.</title>
        <authorList>
            <person name="Garwood T.J."/>
            <person name="Larsen P.A."/>
            <person name="Fountain-Jones N.M."/>
            <person name="Garbe J.R."/>
            <person name="Macchietto M.G."/>
            <person name="Kania S.A."/>
            <person name="Gerhold R.W."/>
            <person name="Richards J.E."/>
            <person name="Wolf T.M."/>
        </authorList>
    </citation>
    <scope>NUCLEOTIDE SEQUENCE</scope>
    <source>
        <strain evidence="11">MNPRO001-30</strain>
        <tissue evidence="11">Meninges</tissue>
    </source>
</reference>
<protein>
    <submittedName>
        <fullName evidence="11">Vesicular acetylcholine transporter unc-17</fullName>
    </submittedName>
</protein>
<evidence type="ECO:0000256" key="6">
    <source>
        <dbReference type="ARBA" id="ARBA00022989"/>
    </source>
</evidence>
<dbReference type="AlphaFoldDB" id="A0AAD5QXW6"/>
<evidence type="ECO:0000256" key="5">
    <source>
        <dbReference type="ARBA" id="ARBA00022775"/>
    </source>
</evidence>
<keyword evidence="12" id="KW-1185">Reference proteome</keyword>
<keyword evidence="6 9" id="KW-1133">Transmembrane helix</keyword>
<dbReference type="GO" id="GO:0030122">
    <property type="term" value="C:AP-2 adaptor complex"/>
    <property type="evidence" value="ECO:0007669"/>
    <property type="project" value="TreeGrafter"/>
</dbReference>
<dbReference type="PANTHER" id="PTHR23506">
    <property type="entry name" value="GH10249P"/>
    <property type="match status" value="1"/>
</dbReference>
<evidence type="ECO:0000256" key="7">
    <source>
        <dbReference type="ARBA" id="ARBA00023136"/>
    </source>
</evidence>
<dbReference type="Pfam" id="PF07690">
    <property type="entry name" value="MFS_1"/>
    <property type="match status" value="1"/>
</dbReference>
<evidence type="ECO:0000313" key="11">
    <source>
        <dbReference type="EMBL" id="KAJ1365846.1"/>
    </source>
</evidence>
<dbReference type="GO" id="GO:0005277">
    <property type="term" value="F:acetylcholine transmembrane transporter activity"/>
    <property type="evidence" value="ECO:0007669"/>
    <property type="project" value="TreeGrafter"/>
</dbReference>